<organism evidence="2 3">
    <name type="scientific">Lentibacillus halodurans</name>
    <dbReference type="NCBI Taxonomy" id="237679"/>
    <lineage>
        <taxon>Bacteria</taxon>
        <taxon>Bacillati</taxon>
        <taxon>Bacillota</taxon>
        <taxon>Bacilli</taxon>
        <taxon>Bacillales</taxon>
        <taxon>Bacillaceae</taxon>
        <taxon>Lentibacillus</taxon>
    </lineage>
</organism>
<protein>
    <submittedName>
        <fullName evidence="2">Double zinc ribbon</fullName>
    </submittedName>
</protein>
<keyword evidence="1" id="KW-0812">Transmembrane</keyword>
<gene>
    <name evidence="2" type="ORF">SAMN04488072_10330</name>
</gene>
<dbReference type="STRING" id="237679.SAMN04488072_10330"/>
<feature type="transmembrane region" description="Helical" evidence="1">
    <location>
        <begin position="405"/>
        <end position="425"/>
    </location>
</feature>
<evidence type="ECO:0000313" key="3">
    <source>
        <dbReference type="Proteomes" id="UP000198642"/>
    </source>
</evidence>
<feature type="transmembrane region" description="Helical" evidence="1">
    <location>
        <begin position="230"/>
        <end position="251"/>
    </location>
</feature>
<dbReference type="OrthoDB" id="1707224at2"/>
<feature type="transmembrane region" description="Helical" evidence="1">
    <location>
        <begin position="374"/>
        <end position="393"/>
    </location>
</feature>
<keyword evidence="3" id="KW-1185">Reference proteome</keyword>
<feature type="transmembrane region" description="Helical" evidence="1">
    <location>
        <begin position="163"/>
        <end position="185"/>
    </location>
</feature>
<dbReference type="Proteomes" id="UP000198642">
    <property type="component" value="Unassembled WGS sequence"/>
</dbReference>
<feature type="transmembrane region" description="Helical" evidence="1">
    <location>
        <begin position="133"/>
        <end position="151"/>
    </location>
</feature>
<dbReference type="AlphaFoldDB" id="A0A1I0WGF5"/>
<dbReference type="EMBL" id="FOJW01000003">
    <property type="protein sequence ID" value="SFA87865.1"/>
    <property type="molecule type" value="Genomic_DNA"/>
</dbReference>
<feature type="transmembrane region" description="Helical" evidence="1">
    <location>
        <begin position="272"/>
        <end position="294"/>
    </location>
</feature>
<feature type="transmembrane region" description="Helical" evidence="1">
    <location>
        <begin position="454"/>
        <end position="474"/>
    </location>
</feature>
<evidence type="ECO:0000256" key="1">
    <source>
        <dbReference type="SAM" id="Phobius"/>
    </source>
</evidence>
<name>A0A1I0WGF5_9BACI</name>
<proteinExistence type="predicted"/>
<keyword evidence="1" id="KW-1133">Transmembrane helix</keyword>
<keyword evidence="1" id="KW-0472">Membrane</keyword>
<feature type="transmembrane region" description="Helical" evidence="1">
    <location>
        <begin position="197"/>
        <end position="218"/>
    </location>
</feature>
<dbReference type="RefSeq" id="WP_090234277.1">
    <property type="nucleotide sequence ID" value="NZ_FOJW01000003.1"/>
</dbReference>
<reference evidence="2 3" key="1">
    <citation type="submission" date="2016-10" db="EMBL/GenBank/DDBJ databases">
        <authorList>
            <person name="de Groot N.N."/>
        </authorList>
    </citation>
    <scope>NUCLEOTIDE SEQUENCE [LARGE SCALE GENOMIC DNA]</scope>
    <source>
        <strain evidence="2 3">CGMCC 1.3702</strain>
    </source>
</reference>
<feature type="transmembrane region" description="Helical" evidence="1">
    <location>
        <begin position="91"/>
        <end position="112"/>
    </location>
</feature>
<accession>A0A1I0WGF5</accession>
<evidence type="ECO:0000313" key="2">
    <source>
        <dbReference type="EMBL" id="SFA87865.1"/>
    </source>
</evidence>
<sequence length="479" mass="53687">MFCSHCGRINAPHALYCVHDGYPLNQQDTNGCLHVGSHPYCNECGVKINHPAARYCVECGRSLEIYVPSATQSVQHTYFDLELVRKTLPGLLLSIGVLLGIGQIFMILLKRIGDSDLFRHFPLPIYQQMTDSLNVLDISLFVHLTSIFMTITNDGFSQQISFLSIGMVYMVFLAAFALMAGGCLIKWLNPLIEEWKGALLVAAGYAAFLGIITPLAGVTNIEANQAQRSFDFNMVSAVINGLFIGFIFSYAGMILRKGALKEKMRLLVHQRALYYGTFVFIKGCGIMLLLSFILTAQYELPEELEEQWEPTGSLNYMNVAFVFRMAAYLFNLGLFNSVVINNSNLEEKTTYSFLPGISLDQEMMDQVLFIPPDFFASSEIIIIVVTAVLFIWIGRSLVISGQQSIMKTIVMYSVIFAVIMTFFSVNVSLNQVTQVQHTNQAFQDELSHFAGFEMIRTFFMSMIYAAITAFIGALTRKLF</sequence>